<organism evidence="1 2">
    <name type="scientific">Bacillus safensis</name>
    <dbReference type="NCBI Taxonomy" id="561879"/>
    <lineage>
        <taxon>Bacteria</taxon>
        <taxon>Bacillati</taxon>
        <taxon>Bacillota</taxon>
        <taxon>Bacilli</taxon>
        <taxon>Bacillales</taxon>
        <taxon>Bacillaceae</taxon>
        <taxon>Bacillus</taxon>
    </lineage>
</organism>
<name>A0A5S9MDA1_BACIA</name>
<sequence length="51" mass="5828">MLISLTKKRTSNAIKVSGVALFDQEKMVGHIPGEDTFTFKAMIENHQKWHL</sequence>
<evidence type="ECO:0000313" key="2">
    <source>
        <dbReference type="Proteomes" id="UP000464658"/>
    </source>
</evidence>
<accession>A0A5S9MDA1</accession>
<evidence type="ECO:0000313" key="1">
    <source>
        <dbReference type="EMBL" id="BBP89929.1"/>
    </source>
</evidence>
<dbReference type="Proteomes" id="UP000464658">
    <property type="component" value="Chromosome"/>
</dbReference>
<proteinExistence type="predicted"/>
<protein>
    <submittedName>
        <fullName evidence="1">Uncharacterized protein</fullName>
    </submittedName>
</protein>
<gene>
    <name evidence="1" type="ORF">BsIDN1_35470</name>
</gene>
<dbReference type="AlphaFoldDB" id="A0A5S9MDA1"/>
<dbReference type="EMBL" id="AP021906">
    <property type="protein sequence ID" value="BBP89929.1"/>
    <property type="molecule type" value="Genomic_DNA"/>
</dbReference>
<reference evidence="1 2" key="1">
    <citation type="submission" date="2019-12" db="EMBL/GenBank/DDBJ databases">
        <title>Full genome sequence of a Bacillus safensis strain isolated from commercially available natto in Indonesia.</title>
        <authorList>
            <person name="Yoshida M."/>
            <person name="Uomi M."/>
            <person name="Waturangi D."/>
            <person name="Ekaputri J.J."/>
            <person name="Setiamarga D.H.E."/>
        </authorList>
    </citation>
    <scope>NUCLEOTIDE SEQUENCE [LARGE SCALE GENOMIC DNA]</scope>
    <source>
        <strain evidence="1 2">IDN1</strain>
    </source>
</reference>